<feature type="region of interest" description="Disordered" evidence="1">
    <location>
        <begin position="52"/>
        <end position="76"/>
    </location>
</feature>
<dbReference type="AlphaFoldDB" id="A0AAE1W6Y3"/>
<feature type="region of interest" description="Disordered" evidence="1">
    <location>
        <begin position="93"/>
        <end position="141"/>
    </location>
</feature>
<feature type="compositionally biased region" description="Polar residues" evidence="1">
    <location>
        <begin position="53"/>
        <end position="66"/>
    </location>
</feature>
<evidence type="ECO:0000313" key="3">
    <source>
        <dbReference type="Proteomes" id="UP001289374"/>
    </source>
</evidence>
<protein>
    <submittedName>
        <fullName evidence="2">Transcription factor PosF21</fullName>
    </submittedName>
</protein>
<proteinExistence type="predicted"/>
<dbReference type="Proteomes" id="UP001289374">
    <property type="component" value="Unassembled WGS sequence"/>
</dbReference>
<organism evidence="2 3">
    <name type="scientific">Sesamum angolense</name>
    <dbReference type="NCBI Taxonomy" id="2727404"/>
    <lineage>
        <taxon>Eukaryota</taxon>
        <taxon>Viridiplantae</taxon>
        <taxon>Streptophyta</taxon>
        <taxon>Embryophyta</taxon>
        <taxon>Tracheophyta</taxon>
        <taxon>Spermatophyta</taxon>
        <taxon>Magnoliopsida</taxon>
        <taxon>eudicotyledons</taxon>
        <taxon>Gunneridae</taxon>
        <taxon>Pentapetalae</taxon>
        <taxon>asterids</taxon>
        <taxon>lamiids</taxon>
        <taxon>Lamiales</taxon>
        <taxon>Pedaliaceae</taxon>
        <taxon>Sesamum</taxon>
    </lineage>
</organism>
<evidence type="ECO:0000256" key="1">
    <source>
        <dbReference type="SAM" id="MobiDB-lite"/>
    </source>
</evidence>
<gene>
    <name evidence="2" type="ORF">Sango_2401900</name>
</gene>
<dbReference type="PANTHER" id="PTHR13690">
    <property type="entry name" value="TRANSCRIPTION FACTOR POSF21-RELATED"/>
    <property type="match status" value="1"/>
</dbReference>
<dbReference type="GO" id="GO:0005634">
    <property type="term" value="C:nucleus"/>
    <property type="evidence" value="ECO:0007669"/>
    <property type="project" value="TreeGrafter"/>
</dbReference>
<reference evidence="2" key="1">
    <citation type="submission" date="2020-06" db="EMBL/GenBank/DDBJ databases">
        <authorList>
            <person name="Li T."/>
            <person name="Hu X."/>
            <person name="Zhang T."/>
            <person name="Song X."/>
            <person name="Zhang H."/>
            <person name="Dai N."/>
            <person name="Sheng W."/>
            <person name="Hou X."/>
            <person name="Wei L."/>
        </authorList>
    </citation>
    <scope>NUCLEOTIDE SEQUENCE</scope>
    <source>
        <strain evidence="2">K16</strain>
        <tissue evidence="2">Leaf</tissue>
    </source>
</reference>
<name>A0AAE1W6Y3_9LAMI</name>
<reference evidence="2" key="2">
    <citation type="journal article" date="2024" name="Plant">
        <title>Genomic evolution and insights into agronomic trait innovations of Sesamum species.</title>
        <authorList>
            <person name="Miao H."/>
            <person name="Wang L."/>
            <person name="Qu L."/>
            <person name="Liu H."/>
            <person name="Sun Y."/>
            <person name="Le M."/>
            <person name="Wang Q."/>
            <person name="Wei S."/>
            <person name="Zheng Y."/>
            <person name="Lin W."/>
            <person name="Duan Y."/>
            <person name="Cao H."/>
            <person name="Xiong S."/>
            <person name="Wang X."/>
            <person name="Wei L."/>
            <person name="Li C."/>
            <person name="Ma Q."/>
            <person name="Ju M."/>
            <person name="Zhao R."/>
            <person name="Li G."/>
            <person name="Mu C."/>
            <person name="Tian Q."/>
            <person name="Mei H."/>
            <person name="Zhang T."/>
            <person name="Gao T."/>
            <person name="Zhang H."/>
        </authorList>
    </citation>
    <scope>NUCLEOTIDE SEQUENCE</scope>
    <source>
        <strain evidence="2">K16</strain>
    </source>
</reference>
<dbReference type="GO" id="GO:0003700">
    <property type="term" value="F:DNA-binding transcription factor activity"/>
    <property type="evidence" value="ECO:0007669"/>
    <property type="project" value="TreeGrafter"/>
</dbReference>
<dbReference type="PANTHER" id="PTHR13690:SF124">
    <property type="entry name" value="TRANSCRIPTION FACTOR RF2A"/>
    <property type="match status" value="1"/>
</dbReference>
<feature type="compositionally biased region" description="Polar residues" evidence="1">
    <location>
        <begin position="98"/>
        <end position="121"/>
    </location>
</feature>
<accession>A0AAE1W6Y3</accession>
<keyword evidence="3" id="KW-1185">Reference proteome</keyword>
<feature type="compositionally biased region" description="Polar residues" evidence="1">
    <location>
        <begin position="131"/>
        <end position="140"/>
    </location>
</feature>
<dbReference type="EMBL" id="JACGWL010000014">
    <property type="protein sequence ID" value="KAK4387953.1"/>
    <property type="molecule type" value="Genomic_DNA"/>
</dbReference>
<sequence length="204" mass="22013">MVLGVYYLHQGGTLLSLHPIVVTNEVRAIRIIQFALVGAGILSEQDHFGHGMSDSSRFSHDISQMPDNPPKNLGHRRAHSEILTLPDDISFDSDLAKQGSSSTPAIESSNPSADNVATASNEKPRIRHQHSQSMDGSTTIKPEMLMSGSEGPSPAETKKAISAAKLAELALMIQSVLRVMHTCLVTYHAALSLAESGLYSIFRI</sequence>
<comment type="caution">
    <text evidence="2">The sequence shown here is derived from an EMBL/GenBank/DDBJ whole genome shotgun (WGS) entry which is preliminary data.</text>
</comment>
<evidence type="ECO:0000313" key="2">
    <source>
        <dbReference type="EMBL" id="KAK4387953.1"/>
    </source>
</evidence>